<feature type="compositionally biased region" description="Polar residues" evidence="1">
    <location>
        <begin position="90"/>
        <end position="101"/>
    </location>
</feature>
<dbReference type="AlphaFoldDB" id="A0A484BIE6"/>
<feature type="region of interest" description="Disordered" evidence="1">
    <location>
        <begin position="82"/>
        <end position="101"/>
    </location>
</feature>
<proteinExistence type="predicted"/>
<accession>A0A484BIE6</accession>
<dbReference type="Proteomes" id="UP000295192">
    <property type="component" value="Unassembled WGS sequence"/>
</dbReference>
<comment type="caution">
    <text evidence="2">The sequence shown here is derived from an EMBL/GenBank/DDBJ whole genome shotgun (WGS) entry which is preliminary data.</text>
</comment>
<evidence type="ECO:0000256" key="1">
    <source>
        <dbReference type="SAM" id="MobiDB-lite"/>
    </source>
</evidence>
<reference evidence="2 3" key="1">
    <citation type="journal article" date="2019" name="J. Hered.">
        <title>An Improved Genome Assembly for Drosophila navojoa, the Basal Species in the mojavensis Cluster.</title>
        <authorList>
            <person name="Vanderlinde T."/>
            <person name="Dupim E.G."/>
            <person name="Nazario-Yepiz N.O."/>
            <person name="Carvalho A.B."/>
        </authorList>
    </citation>
    <scope>NUCLEOTIDE SEQUENCE [LARGE SCALE GENOMIC DNA]</scope>
    <source>
        <strain evidence="2">Navoj_Jal97</strain>
        <tissue evidence="2">Whole organism</tissue>
    </source>
</reference>
<keyword evidence="3" id="KW-1185">Reference proteome</keyword>
<name>A0A484BIE6_DRONA</name>
<dbReference type="EMBL" id="LSRL02000032">
    <property type="protein sequence ID" value="TDG48547.1"/>
    <property type="molecule type" value="Genomic_DNA"/>
</dbReference>
<gene>
    <name evidence="2" type="ORF">AWZ03_005091</name>
</gene>
<evidence type="ECO:0000313" key="2">
    <source>
        <dbReference type="EMBL" id="TDG48547.1"/>
    </source>
</evidence>
<sequence length="101" mass="11782">MCQTGLQSKRVRQKSAIGLQHGRVVLQHWLLHLRQGAALLERFPMASPEAAGGALFGDLLREMLSLRRRQWKKIQLQQRVNQHLQQQHQAGNRSQQQQWQQ</sequence>
<protein>
    <submittedName>
        <fullName evidence="2">Uncharacterized protein</fullName>
    </submittedName>
</protein>
<evidence type="ECO:0000313" key="3">
    <source>
        <dbReference type="Proteomes" id="UP000295192"/>
    </source>
</evidence>
<organism evidence="2 3">
    <name type="scientific">Drosophila navojoa</name>
    <name type="common">Fruit fly</name>
    <dbReference type="NCBI Taxonomy" id="7232"/>
    <lineage>
        <taxon>Eukaryota</taxon>
        <taxon>Metazoa</taxon>
        <taxon>Ecdysozoa</taxon>
        <taxon>Arthropoda</taxon>
        <taxon>Hexapoda</taxon>
        <taxon>Insecta</taxon>
        <taxon>Pterygota</taxon>
        <taxon>Neoptera</taxon>
        <taxon>Endopterygota</taxon>
        <taxon>Diptera</taxon>
        <taxon>Brachycera</taxon>
        <taxon>Muscomorpha</taxon>
        <taxon>Ephydroidea</taxon>
        <taxon>Drosophilidae</taxon>
        <taxon>Drosophila</taxon>
    </lineage>
</organism>